<evidence type="ECO:0000313" key="2">
    <source>
        <dbReference type="Proteomes" id="UP000765509"/>
    </source>
</evidence>
<dbReference type="EMBL" id="AVOT02018111">
    <property type="protein sequence ID" value="MBW0504752.1"/>
    <property type="molecule type" value="Genomic_DNA"/>
</dbReference>
<gene>
    <name evidence="1" type="ORF">O181_044467</name>
</gene>
<organism evidence="1 2">
    <name type="scientific">Austropuccinia psidii MF-1</name>
    <dbReference type="NCBI Taxonomy" id="1389203"/>
    <lineage>
        <taxon>Eukaryota</taxon>
        <taxon>Fungi</taxon>
        <taxon>Dikarya</taxon>
        <taxon>Basidiomycota</taxon>
        <taxon>Pucciniomycotina</taxon>
        <taxon>Pucciniomycetes</taxon>
        <taxon>Pucciniales</taxon>
        <taxon>Sphaerophragmiaceae</taxon>
        <taxon>Austropuccinia</taxon>
    </lineage>
</organism>
<accession>A0A9Q3DRV5</accession>
<reference evidence="1" key="1">
    <citation type="submission" date="2021-03" db="EMBL/GenBank/DDBJ databases">
        <title>Draft genome sequence of rust myrtle Austropuccinia psidii MF-1, a brazilian biotype.</title>
        <authorList>
            <person name="Quecine M.C."/>
            <person name="Pachon D.M.R."/>
            <person name="Bonatelli M.L."/>
            <person name="Correr F.H."/>
            <person name="Franceschini L.M."/>
            <person name="Leite T.F."/>
            <person name="Margarido G.R.A."/>
            <person name="Almeida C.A."/>
            <person name="Ferrarezi J.A."/>
            <person name="Labate C.A."/>
        </authorList>
    </citation>
    <scope>NUCLEOTIDE SEQUENCE</scope>
    <source>
        <strain evidence="1">MF-1</strain>
    </source>
</reference>
<dbReference type="Proteomes" id="UP000765509">
    <property type="component" value="Unassembled WGS sequence"/>
</dbReference>
<protein>
    <submittedName>
        <fullName evidence="1">Uncharacterized protein</fullName>
    </submittedName>
</protein>
<sequence>MESWKLLEENPCSLDTHSGLIEEKELWANYNNPQDSNEYPDWFLKIKPEPCPDISTIVLPYIEFEYIFEKEKTPSETLIPYALKGLPGFSLTKYEFLELLTWDGIVGSLGNQYWN</sequence>
<dbReference type="AlphaFoldDB" id="A0A9Q3DRV5"/>
<name>A0A9Q3DRV5_9BASI</name>
<comment type="caution">
    <text evidence="1">The sequence shown here is derived from an EMBL/GenBank/DDBJ whole genome shotgun (WGS) entry which is preliminary data.</text>
</comment>
<evidence type="ECO:0000313" key="1">
    <source>
        <dbReference type="EMBL" id="MBW0504752.1"/>
    </source>
</evidence>
<keyword evidence="2" id="KW-1185">Reference proteome</keyword>
<proteinExistence type="predicted"/>